<comment type="caution">
    <text evidence="4">The sequence shown here is derived from an EMBL/GenBank/DDBJ whole genome shotgun (WGS) entry which is preliminary data.</text>
</comment>
<feature type="compositionally biased region" description="Low complexity" evidence="1">
    <location>
        <begin position="167"/>
        <end position="178"/>
    </location>
</feature>
<evidence type="ECO:0000313" key="4">
    <source>
        <dbReference type="EMBL" id="GAA3534342.1"/>
    </source>
</evidence>
<sequence>MGKYAGRKLSLGIALAIPVLSAALAFPNTAMADPGTPDPSPTLNGDCAATLQNDKDGQGLALDAGAPLNAPDRVTVGLDSKAKQADGKDPLLTVPVGDVARTLRVGETPAVGDVAAKTVCPVAQNTVNGVGNTTQQLIKQVPVTPPGETPEPPAPQPPPQPEPPGGSTPDPGSTPNPDETVGPDDLDSISGICTGGAMLPASFVQAPVVTQVIPGQLPQNPVPPTVDEKKSGSAQALPAAAAPDRLPLLLAVLALAIVAAALVRAWLRRKPA</sequence>
<dbReference type="RefSeq" id="WP_344857296.1">
    <property type="nucleotide sequence ID" value="NZ_BAAAZN010000003.1"/>
</dbReference>
<feature type="compositionally biased region" description="Pro residues" evidence="1">
    <location>
        <begin position="143"/>
        <end position="166"/>
    </location>
</feature>
<proteinExistence type="predicted"/>
<keyword evidence="2" id="KW-1133">Transmembrane helix</keyword>
<evidence type="ECO:0000256" key="1">
    <source>
        <dbReference type="SAM" id="MobiDB-lite"/>
    </source>
</evidence>
<evidence type="ECO:0000313" key="5">
    <source>
        <dbReference type="Proteomes" id="UP001500689"/>
    </source>
</evidence>
<evidence type="ECO:0000256" key="3">
    <source>
        <dbReference type="SAM" id="SignalP"/>
    </source>
</evidence>
<gene>
    <name evidence="4" type="ORF">GCM10022222_17340</name>
</gene>
<keyword evidence="3" id="KW-0732">Signal</keyword>
<dbReference type="EMBL" id="BAAAZN010000003">
    <property type="protein sequence ID" value="GAA3534342.1"/>
    <property type="molecule type" value="Genomic_DNA"/>
</dbReference>
<feature type="region of interest" description="Disordered" evidence="1">
    <location>
        <begin position="142"/>
        <end position="192"/>
    </location>
</feature>
<organism evidence="4 5">
    <name type="scientific">Amycolatopsis ultiminotia</name>
    <dbReference type="NCBI Taxonomy" id="543629"/>
    <lineage>
        <taxon>Bacteria</taxon>
        <taxon>Bacillati</taxon>
        <taxon>Actinomycetota</taxon>
        <taxon>Actinomycetes</taxon>
        <taxon>Pseudonocardiales</taxon>
        <taxon>Pseudonocardiaceae</taxon>
        <taxon>Amycolatopsis</taxon>
    </lineage>
</organism>
<accession>A0ABP6VIL7</accession>
<dbReference type="Proteomes" id="UP001500689">
    <property type="component" value="Unassembled WGS sequence"/>
</dbReference>
<keyword evidence="2" id="KW-0472">Membrane</keyword>
<evidence type="ECO:0000256" key="2">
    <source>
        <dbReference type="SAM" id="Phobius"/>
    </source>
</evidence>
<feature type="chain" id="PRO_5047476436" evidence="3">
    <location>
        <begin position="33"/>
        <end position="272"/>
    </location>
</feature>
<protein>
    <submittedName>
        <fullName evidence="4">Uncharacterized protein</fullName>
    </submittedName>
</protein>
<feature type="transmembrane region" description="Helical" evidence="2">
    <location>
        <begin position="246"/>
        <end position="267"/>
    </location>
</feature>
<reference evidence="5" key="1">
    <citation type="journal article" date="2019" name="Int. J. Syst. Evol. Microbiol.">
        <title>The Global Catalogue of Microorganisms (GCM) 10K type strain sequencing project: providing services to taxonomists for standard genome sequencing and annotation.</title>
        <authorList>
            <consortium name="The Broad Institute Genomics Platform"/>
            <consortium name="The Broad Institute Genome Sequencing Center for Infectious Disease"/>
            <person name="Wu L."/>
            <person name="Ma J."/>
        </authorList>
    </citation>
    <scope>NUCLEOTIDE SEQUENCE [LARGE SCALE GENOMIC DNA]</scope>
    <source>
        <strain evidence="5">JCM 16898</strain>
    </source>
</reference>
<keyword evidence="5" id="KW-1185">Reference proteome</keyword>
<feature type="signal peptide" evidence="3">
    <location>
        <begin position="1"/>
        <end position="32"/>
    </location>
</feature>
<name>A0ABP6VIL7_9PSEU</name>
<keyword evidence="2" id="KW-0812">Transmembrane</keyword>